<keyword evidence="2" id="KW-0560">Oxidoreductase</keyword>
<evidence type="ECO:0000313" key="2">
    <source>
        <dbReference type="EMBL" id="MDA5095240.1"/>
    </source>
</evidence>
<dbReference type="EMBL" id="JAQIIO010000008">
    <property type="protein sequence ID" value="MDA5095240.1"/>
    <property type="molecule type" value="Genomic_DNA"/>
</dbReference>
<dbReference type="InterPro" id="IPR008775">
    <property type="entry name" value="Phytyl_CoA_dOase-like"/>
</dbReference>
<comment type="cofactor">
    <cofactor evidence="1">
        <name>Fe(2+)</name>
        <dbReference type="ChEBI" id="CHEBI:29033"/>
    </cofactor>
</comment>
<proteinExistence type="predicted"/>
<gene>
    <name evidence="2" type="ORF">O2N63_14220</name>
</gene>
<dbReference type="RefSeq" id="WP_271054947.1">
    <property type="nucleotide sequence ID" value="NZ_JAQIIO010000008.1"/>
</dbReference>
<dbReference type="Proteomes" id="UP001528040">
    <property type="component" value="Unassembled WGS sequence"/>
</dbReference>
<sequence length="223" mass="25265">MDPDHYREQLKSEGRVWLRKALTEEELEGLRNLSVMEGRPGARIAHTDPLFQTLPDMGFNELITQTWPNMQQVRLLSFDKSKEANWGVPWHQDRIIELAEKTQVPGYTNWSQKAGIWHCEPPLEQLETMLFVRVHLDRSTVENGAMEIALGSHREGKVSSPRASEIAGTYPTEITTAEAGDVLVLAMLTLHRSGSSATAKESNERRRTLRVDYAPFDLTDGLN</sequence>
<evidence type="ECO:0000256" key="1">
    <source>
        <dbReference type="ARBA" id="ARBA00001954"/>
    </source>
</evidence>
<keyword evidence="3" id="KW-1185">Reference proteome</keyword>
<organism evidence="2 3">
    <name type="scientific">Aliiroseovarius salicola</name>
    <dbReference type="NCBI Taxonomy" id="3009082"/>
    <lineage>
        <taxon>Bacteria</taxon>
        <taxon>Pseudomonadati</taxon>
        <taxon>Pseudomonadota</taxon>
        <taxon>Alphaproteobacteria</taxon>
        <taxon>Rhodobacterales</taxon>
        <taxon>Paracoccaceae</taxon>
        <taxon>Aliiroseovarius</taxon>
    </lineage>
</organism>
<name>A0ABT4W436_9RHOB</name>
<keyword evidence="2" id="KW-0223">Dioxygenase</keyword>
<dbReference type="PANTHER" id="PTHR20883:SF48">
    <property type="entry name" value="ECTOINE DIOXYGENASE"/>
    <property type="match status" value="1"/>
</dbReference>
<comment type="caution">
    <text evidence="2">The sequence shown here is derived from an EMBL/GenBank/DDBJ whole genome shotgun (WGS) entry which is preliminary data.</text>
</comment>
<dbReference type="SUPFAM" id="SSF51197">
    <property type="entry name" value="Clavaminate synthase-like"/>
    <property type="match status" value="1"/>
</dbReference>
<dbReference type="GO" id="GO:0051213">
    <property type="term" value="F:dioxygenase activity"/>
    <property type="evidence" value="ECO:0007669"/>
    <property type="project" value="UniProtKB-KW"/>
</dbReference>
<accession>A0ABT4W436</accession>
<dbReference type="PANTHER" id="PTHR20883">
    <property type="entry name" value="PHYTANOYL-COA DIOXYGENASE DOMAIN CONTAINING 1"/>
    <property type="match status" value="1"/>
</dbReference>
<protein>
    <submittedName>
        <fullName evidence="2">Phytanoyl-CoA dioxygenase family protein</fullName>
    </submittedName>
</protein>
<reference evidence="2 3" key="1">
    <citation type="submission" date="2023-01" db="EMBL/GenBank/DDBJ databases">
        <authorList>
            <person name="Yoon J.-W."/>
        </authorList>
    </citation>
    <scope>NUCLEOTIDE SEQUENCE [LARGE SCALE GENOMIC DNA]</scope>
    <source>
        <strain evidence="2 3">KMU-50</strain>
    </source>
</reference>
<evidence type="ECO:0000313" key="3">
    <source>
        <dbReference type="Proteomes" id="UP001528040"/>
    </source>
</evidence>
<dbReference type="Gene3D" id="2.60.120.620">
    <property type="entry name" value="q2cbj1_9rhob like domain"/>
    <property type="match status" value="1"/>
</dbReference>
<dbReference type="Pfam" id="PF05721">
    <property type="entry name" value="PhyH"/>
    <property type="match status" value="1"/>
</dbReference>